<dbReference type="Proteomes" id="UP000644660">
    <property type="component" value="Unassembled WGS sequence"/>
</dbReference>
<dbReference type="InterPro" id="IPR051009">
    <property type="entry name" value="PRM"/>
</dbReference>
<sequence length="362" mass="39958">MVYYTSSNIGKRGLPKLVTTTSSSPSLSSSIATHITASSTTVRSSIIESQKTLTNLLSNSISLLDSSSFISSSTATVTPTITPPSPYGNPHIAQMIDLPPRGTVFIAVGACVGGIFLAIFVWWAISTYISHQNTKYNGQLTGNNGRNIYNSNNNYNNASFGHRPQNSLMTQITASSYSDNNSSNFEQEDEKISTNGRISGKTSLFNLTRSNTREPFIDDDISVGYWEPEQQVFNVIQDDAFGYNNRSSLFISPTLEVSQKQTQYKRRNSRFGNLDNTMNEGDFSTLSVDSTFLEGNIDKPTRAASPERKKKISEDIHYHTRNKSSMGLTLTSSTPPSPTKNASQRHKKTPSMYLEDMLTDNI</sequence>
<protein>
    <recommendedName>
        <fullName evidence="5">Vacuolar membrane protein</fullName>
    </recommendedName>
</protein>
<dbReference type="AlphaFoldDB" id="A0A8H2VC36"/>
<organism evidence="3 4">
    <name type="scientific">Maudiozyma barnettii</name>
    <dbReference type="NCBI Taxonomy" id="61262"/>
    <lineage>
        <taxon>Eukaryota</taxon>
        <taxon>Fungi</taxon>
        <taxon>Dikarya</taxon>
        <taxon>Ascomycota</taxon>
        <taxon>Saccharomycotina</taxon>
        <taxon>Saccharomycetes</taxon>
        <taxon>Saccharomycetales</taxon>
        <taxon>Saccharomycetaceae</taxon>
        <taxon>Maudiozyma</taxon>
    </lineage>
</organism>
<dbReference type="PANTHER" id="PTHR36089">
    <property type="entry name" value="CHITIN SYNTHASE 3 COMPLEX PROTEIN CSI2-RELATED"/>
    <property type="match status" value="1"/>
</dbReference>
<evidence type="ECO:0000313" key="3">
    <source>
        <dbReference type="EMBL" id="CAB4252540.1"/>
    </source>
</evidence>
<dbReference type="OrthoDB" id="4065319at2759"/>
<keyword evidence="4" id="KW-1185">Reference proteome</keyword>
<gene>
    <name evidence="3" type="ORF">KABA2_01S16016</name>
</gene>
<evidence type="ECO:0008006" key="5">
    <source>
        <dbReference type="Google" id="ProtNLM"/>
    </source>
</evidence>
<feature type="region of interest" description="Disordered" evidence="1">
    <location>
        <begin position="297"/>
        <end position="351"/>
    </location>
</feature>
<dbReference type="RefSeq" id="XP_041404578.1">
    <property type="nucleotide sequence ID" value="XM_041548644.1"/>
</dbReference>
<feature type="compositionally biased region" description="Basic and acidic residues" evidence="1">
    <location>
        <begin position="297"/>
        <end position="318"/>
    </location>
</feature>
<keyword evidence="2" id="KW-0472">Membrane</keyword>
<evidence type="ECO:0000256" key="2">
    <source>
        <dbReference type="SAM" id="Phobius"/>
    </source>
</evidence>
<name>A0A8H2VC36_9SACH</name>
<comment type="caution">
    <text evidence="3">The sequence shown here is derived from an EMBL/GenBank/DDBJ whole genome shotgun (WGS) entry which is preliminary data.</text>
</comment>
<dbReference type="EMBL" id="CAEFZW010000001">
    <property type="protein sequence ID" value="CAB4252540.1"/>
    <property type="molecule type" value="Genomic_DNA"/>
</dbReference>
<reference evidence="3 4" key="1">
    <citation type="submission" date="2020-05" db="EMBL/GenBank/DDBJ databases">
        <authorList>
            <person name="Casaregola S."/>
            <person name="Devillers H."/>
            <person name="Grondin C."/>
        </authorList>
    </citation>
    <scope>NUCLEOTIDE SEQUENCE [LARGE SCALE GENOMIC DNA]</scope>
    <source>
        <strain evidence="3 4">CLIB 1767</strain>
    </source>
</reference>
<dbReference type="GO" id="GO:0000324">
    <property type="term" value="C:fungal-type vacuole"/>
    <property type="evidence" value="ECO:0007669"/>
    <property type="project" value="TreeGrafter"/>
</dbReference>
<keyword evidence="2" id="KW-1133">Transmembrane helix</keyword>
<evidence type="ECO:0000256" key="1">
    <source>
        <dbReference type="SAM" id="MobiDB-lite"/>
    </source>
</evidence>
<dbReference type="GO" id="GO:0005935">
    <property type="term" value="C:cellular bud neck"/>
    <property type="evidence" value="ECO:0007669"/>
    <property type="project" value="TreeGrafter"/>
</dbReference>
<feature type="transmembrane region" description="Helical" evidence="2">
    <location>
        <begin position="104"/>
        <end position="125"/>
    </location>
</feature>
<proteinExistence type="predicted"/>
<evidence type="ECO:0000313" key="4">
    <source>
        <dbReference type="Proteomes" id="UP000644660"/>
    </source>
</evidence>
<dbReference type="GeneID" id="64855669"/>
<accession>A0A8H2VC36</accession>
<dbReference type="PANTHER" id="PTHR36089:SF1">
    <property type="entry name" value="CHITIN SYNTHASE 3 COMPLEX PROTEIN CSI2-RELATED"/>
    <property type="match status" value="1"/>
</dbReference>
<keyword evidence="2" id="KW-0812">Transmembrane</keyword>